<comment type="caution">
    <text evidence="1">The sequence shown here is derived from an EMBL/GenBank/DDBJ whole genome shotgun (WGS) entry which is preliminary data.</text>
</comment>
<dbReference type="EMBL" id="MU827778">
    <property type="protein sequence ID" value="KAJ7340117.1"/>
    <property type="molecule type" value="Genomic_DNA"/>
</dbReference>
<dbReference type="OrthoDB" id="10071807at2759"/>
<gene>
    <name evidence="1" type="ORF">OS493_002843</name>
</gene>
<organism evidence="1 2">
    <name type="scientific">Desmophyllum pertusum</name>
    <dbReference type="NCBI Taxonomy" id="174260"/>
    <lineage>
        <taxon>Eukaryota</taxon>
        <taxon>Metazoa</taxon>
        <taxon>Cnidaria</taxon>
        <taxon>Anthozoa</taxon>
        <taxon>Hexacorallia</taxon>
        <taxon>Scleractinia</taxon>
        <taxon>Caryophylliina</taxon>
        <taxon>Caryophylliidae</taxon>
        <taxon>Desmophyllum</taxon>
    </lineage>
</organism>
<dbReference type="Proteomes" id="UP001163046">
    <property type="component" value="Unassembled WGS sequence"/>
</dbReference>
<evidence type="ECO:0000313" key="2">
    <source>
        <dbReference type="Proteomes" id="UP001163046"/>
    </source>
</evidence>
<reference evidence="1" key="1">
    <citation type="submission" date="2023-01" db="EMBL/GenBank/DDBJ databases">
        <title>Genome assembly of the deep-sea coral Lophelia pertusa.</title>
        <authorList>
            <person name="Herrera S."/>
            <person name="Cordes E."/>
        </authorList>
    </citation>
    <scope>NUCLEOTIDE SEQUENCE</scope>
    <source>
        <strain evidence="1">USNM1676648</strain>
        <tissue evidence="1">Polyp</tissue>
    </source>
</reference>
<accession>A0A9X0CI61</accession>
<evidence type="ECO:0000313" key="1">
    <source>
        <dbReference type="EMBL" id="KAJ7340117.1"/>
    </source>
</evidence>
<proteinExistence type="predicted"/>
<sequence length="235" mass="25761">MESDNTAEELVYVNNDENLTYVSDDNEQYTDDDDVGSGSDCSCSTCSTCSTCEMCEEEAEEAGESYDDDIPGCAHDLQNGIHHYCNGDSDMDKMTHVKTDQLHFPAKNGFTSDDQYIIEKFANVVVLKADASQFKNGGYFTGNDPDSQEILLGSKQRKKKVTFLDSSSSSDEVAQAEAYSISSLSDSSTSGSYPGYIPPLQNGVHFDDKKLKGIKKTDIGVIASPKVKWRENTIV</sequence>
<dbReference type="AlphaFoldDB" id="A0A9X0CI61"/>
<name>A0A9X0CI61_9CNID</name>
<protein>
    <submittedName>
        <fullName evidence="1">Uncharacterized protein</fullName>
    </submittedName>
</protein>
<keyword evidence="2" id="KW-1185">Reference proteome</keyword>